<dbReference type="SUPFAM" id="SSF51126">
    <property type="entry name" value="Pectin lyase-like"/>
    <property type="match status" value="1"/>
</dbReference>
<dbReference type="InterPro" id="IPR011050">
    <property type="entry name" value="Pectin_lyase_fold/virulence"/>
</dbReference>
<dbReference type="Pfam" id="PF12708">
    <property type="entry name" value="Pect-lyase_RHGA_epim"/>
    <property type="match status" value="1"/>
</dbReference>
<evidence type="ECO:0000313" key="2">
    <source>
        <dbReference type="EMBL" id="KKS07056.1"/>
    </source>
</evidence>
<dbReference type="InterPro" id="IPR024535">
    <property type="entry name" value="RHGA/B-epi-like_pectate_lyase"/>
</dbReference>
<evidence type="ECO:0000313" key="3">
    <source>
        <dbReference type="Proteomes" id="UP000034544"/>
    </source>
</evidence>
<evidence type="ECO:0000259" key="1">
    <source>
        <dbReference type="Pfam" id="PF12708"/>
    </source>
</evidence>
<dbReference type="EMBL" id="LCBF01000014">
    <property type="protein sequence ID" value="KKS07056.1"/>
    <property type="molecule type" value="Genomic_DNA"/>
</dbReference>
<accession>A0A0G0YBR2</accession>
<dbReference type="InterPro" id="IPR012334">
    <property type="entry name" value="Pectin_lyas_fold"/>
</dbReference>
<proteinExistence type="predicted"/>
<name>A0A0G0YBR2_UNCKA</name>
<dbReference type="Proteomes" id="UP000034544">
    <property type="component" value="Unassembled WGS sequence"/>
</dbReference>
<dbReference type="InterPro" id="IPR006626">
    <property type="entry name" value="PbH1"/>
</dbReference>
<dbReference type="Gene3D" id="2.160.20.10">
    <property type="entry name" value="Single-stranded right-handed beta-helix, Pectin lyase-like"/>
    <property type="match status" value="1"/>
</dbReference>
<dbReference type="SMART" id="SM00710">
    <property type="entry name" value="PbH1"/>
    <property type="match status" value="9"/>
</dbReference>
<protein>
    <recommendedName>
        <fullName evidence="1">Rhamnogalacturonase A/B/Epimerase-like pectate lyase domain-containing protein</fullName>
    </recommendedName>
</protein>
<dbReference type="PATRIC" id="fig|1619131.3.peg.369"/>
<feature type="domain" description="Rhamnogalacturonase A/B/Epimerase-like pectate lyase" evidence="1">
    <location>
        <begin position="45"/>
        <end position="250"/>
    </location>
</feature>
<organism evidence="2 3">
    <name type="scientific">candidate division WWE3 bacterium GW2011_GWE1_41_27</name>
    <dbReference type="NCBI Taxonomy" id="1619131"/>
    <lineage>
        <taxon>Bacteria</taxon>
        <taxon>Katanobacteria</taxon>
    </lineage>
</organism>
<comment type="caution">
    <text evidence="2">The sequence shown here is derived from an EMBL/GenBank/DDBJ whole genome shotgun (WGS) entry which is preliminary data.</text>
</comment>
<sequence length="536" mass="56702">MPRLPSVGGDDGNWGTILNDYLGQEHNTDGSHKKHGVIDSGGQVYNVKAYGALGNGSTDDTTAINNTLTACAAGGVVYLPPGTYIISNTINITSNNISFVGAGAGATILKAASGSEGIAMVIVGNGTDTLAHTTISKILFTSQNQKTANQAIKLQKAFKTWIYNVRIEKQYNGIHAFNSTETFFRDSDIRDTTNDAIIWENALQSGYDFYINNVVADNPDVTNLGNGISWLGGENFVIQNCDFLHFKDGFHIHPATGHHTRFGFFINAEFDFASDNNININNTDGGDIIGLTFTNTWTGTATNYGVLISDNGSGEIQGIRFIGHKSFHNGLAGFRLAGGDDIHLLGCDVVGNSQTTANTRSGIELSVNVGSNCSIIGCKSGNGYQQGDTQSYGINIDGSHTYTNINISNNELDNNTNGGINLNDAVISEGKISNNTGRLINQVYEAGTPEIWLTNTTTNHTSKILDDGNLHIEGENQNIWINGATNANVLLATGGGKVGIGNNNPGSKLSITGLPTSPAGLSSGDVWNNGGVLNIV</sequence>
<dbReference type="AlphaFoldDB" id="A0A0G0YBR2"/>
<gene>
    <name evidence="2" type="ORF">UU59_C0014G0016</name>
</gene>
<reference evidence="2 3" key="1">
    <citation type="journal article" date="2015" name="Nature">
        <title>rRNA introns, odd ribosomes, and small enigmatic genomes across a large radiation of phyla.</title>
        <authorList>
            <person name="Brown C.T."/>
            <person name="Hug L.A."/>
            <person name="Thomas B.C."/>
            <person name="Sharon I."/>
            <person name="Castelle C.J."/>
            <person name="Singh A."/>
            <person name="Wilkins M.J."/>
            <person name="Williams K.H."/>
            <person name="Banfield J.F."/>
        </authorList>
    </citation>
    <scope>NUCLEOTIDE SEQUENCE [LARGE SCALE GENOMIC DNA]</scope>
</reference>